<name>A0A1J7CB66_9ACTN</name>
<dbReference type="Gene3D" id="1.10.10.10">
    <property type="entry name" value="Winged helix-like DNA-binding domain superfamily/Winged helix DNA-binding domain"/>
    <property type="match status" value="1"/>
</dbReference>
<dbReference type="AlphaFoldDB" id="A0A1J7CB66"/>
<dbReference type="STRING" id="1428644.BIV57_03895"/>
<dbReference type="PROSITE" id="PS50921">
    <property type="entry name" value="ANTAR"/>
    <property type="match status" value="1"/>
</dbReference>
<dbReference type="RefSeq" id="WP_071655234.1">
    <property type="nucleotide sequence ID" value="NZ_MLCF01000012.1"/>
</dbReference>
<dbReference type="InterPro" id="IPR005561">
    <property type="entry name" value="ANTAR"/>
</dbReference>
<dbReference type="SUPFAM" id="SSF55781">
    <property type="entry name" value="GAF domain-like"/>
    <property type="match status" value="1"/>
</dbReference>
<evidence type="ECO:0000313" key="5">
    <source>
        <dbReference type="Proteomes" id="UP000243342"/>
    </source>
</evidence>
<keyword evidence="1" id="KW-0805">Transcription regulation</keyword>
<dbReference type="Gene3D" id="3.30.450.40">
    <property type="match status" value="1"/>
</dbReference>
<proteinExistence type="predicted"/>
<dbReference type="Proteomes" id="UP000243342">
    <property type="component" value="Unassembled WGS sequence"/>
</dbReference>
<comment type="caution">
    <text evidence="4">The sequence shown here is derived from an EMBL/GenBank/DDBJ whole genome shotgun (WGS) entry which is preliminary data.</text>
</comment>
<dbReference type="InterPro" id="IPR003018">
    <property type="entry name" value="GAF"/>
</dbReference>
<dbReference type="InterPro" id="IPR012074">
    <property type="entry name" value="GAF_ANTAR"/>
</dbReference>
<evidence type="ECO:0000259" key="3">
    <source>
        <dbReference type="PROSITE" id="PS50921"/>
    </source>
</evidence>
<sequence>MAERPREERITNAFVELADTLVGDFDAIHFLDRLVEHCLDLLDIAAAGVILATPLGDLMDAAATDRRTRALEEAGLHWGEGPLVDCYRTGRPVANAALDDDQALHHWPRYTLRARRLGFVSHSALPLRLRAQTIGALSLYRDQPGLLDPAQLSLGQALADIATIGILQQHTGAEQPPVAVHLHAAMQDRLLIEQAIGFLAERADLTPDESFVRMRTHSRAQRRPLTEVARQVLDDAFDAAAPDG</sequence>
<evidence type="ECO:0000256" key="2">
    <source>
        <dbReference type="ARBA" id="ARBA00023163"/>
    </source>
</evidence>
<dbReference type="InterPro" id="IPR036388">
    <property type="entry name" value="WH-like_DNA-bd_sf"/>
</dbReference>
<dbReference type="InterPro" id="IPR029016">
    <property type="entry name" value="GAF-like_dom_sf"/>
</dbReference>
<dbReference type="SMART" id="SM01012">
    <property type="entry name" value="ANTAR"/>
    <property type="match status" value="1"/>
</dbReference>
<dbReference type="OrthoDB" id="3683444at2"/>
<keyword evidence="5" id="KW-1185">Reference proteome</keyword>
<gene>
    <name evidence="4" type="ORF">BIV57_03895</name>
</gene>
<evidence type="ECO:0000313" key="4">
    <source>
        <dbReference type="EMBL" id="OIV38760.1"/>
    </source>
</evidence>
<dbReference type="GO" id="GO:0003723">
    <property type="term" value="F:RNA binding"/>
    <property type="evidence" value="ECO:0007669"/>
    <property type="project" value="InterPro"/>
</dbReference>
<reference evidence="4 5" key="1">
    <citation type="submission" date="2016-10" db="EMBL/GenBank/DDBJ databases">
        <title>Genome sequence of Streptomyces gilvigriseus MUSC 26.</title>
        <authorList>
            <person name="Lee L.-H."/>
            <person name="Ser H.-L."/>
        </authorList>
    </citation>
    <scope>NUCLEOTIDE SEQUENCE [LARGE SCALE GENOMIC DNA]</scope>
    <source>
        <strain evidence="4 5">MUSC 26</strain>
    </source>
</reference>
<keyword evidence="2" id="KW-0804">Transcription</keyword>
<dbReference type="EMBL" id="MLCF01000012">
    <property type="protein sequence ID" value="OIV38760.1"/>
    <property type="molecule type" value="Genomic_DNA"/>
</dbReference>
<dbReference type="Pfam" id="PF13185">
    <property type="entry name" value="GAF_2"/>
    <property type="match status" value="1"/>
</dbReference>
<evidence type="ECO:0000256" key="1">
    <source>
        <dbReference type="ARBA" id="ARBA00023015"/>
    </source>
</evidence>
<dbReference type="Pfam" id="PF03861">
    <property type="entry name" value="ANTAR"/>
    <property type="match status" value="1"/>
</dbReference>
<organism evidence="4 5">
    <name type="scientific">Mangrovactinospora gilvigrisea</name>
    <dbReference type="NCBI Taxonomy" id="1428644"/>
    <lineage>
        <taxon>Bacteria</taxon>
        <taxon>Bacillati</taxon>
        <taxon>Actinomycetota</taxon>
        <taxon>Actinomycetes</taxon>
        <taxon>Kitasatosporales</taxon>
        <taxon>Streptomycetaceae</taxon>
        <taxon>Mangrovactinospora</taxon>
    </lineage>
</organism>
<protein>
    <submittedName>
        <fullName evidence="4">Transcriptional regulator</fullName>
    </submittedName>
</protein>
<accession>A0A1J7CB66</accession>
<feature type="domain" description="ANTAR" evidence="3">
    <location>
        <begin position="172"/>
        <end position="233"/>
    </location>
</feature>
<dbReference type="PIRSF" id="PIRSF036625">
    <property type="entry name" value="GAF_ANTAR"/>
    <property type="match status" value="1"/>
</dbReference>